<dbReference type="SMART" id="SM01019">
    <property type="entry name" value="B3"/>
    <property type="match status" value="1"/>
</dbReference>
<keyword evidence="6" id="KW-1133">Transmembrane helix</keyword>
<dbReference type="SUPFAM" id="SSF101936">
    <property type="entry name" value="DNA-binding pseudobarrel domain"/>
    <property type="match status" value="1"/>
</dbReference>
<feature type="transmembrane region" description="Helical" evidence="6">
    <location>
        <begin position="20"/>
        <end position="49"/>
    </location>
</feature>
<dbReference type="PANTHER" id="PTHR46245:SF19">
    <property type="entry name" value="TF-B3 DOMAIN-CONTAINING PROTEIN"/>
    <property type="match status" value="1"/>
</dbReference>
<dbReference type="CDD" id="cd10017">
    <property type="entry name" value="B3_DNA"/>
    <property type="match status" value="1"/>
</dbReference>
<accession>A0AAP0NAQ6</accession>
<gene>
    <name evidence="8" type="ORF">L1049_001525</name>
</gene>
<evidence type="ECO:0000256" key="5">
    <source>
        <dbReference type="ARBA" id="ARBA00023242"/>
    </source>
</evidence>
<protein>
    <recommendedName>
        <fullName evidence="7">TF-B3 domain-containing protein</fullName>
    </recommendedName>
</protein>
<comment type="caution">
    <text evidence="8">The sequence shown here is derived from an EMBL/GenBank/DDBJ whole genome shotgun (WGS) entry which is preliminary data.</text>
</comment>
<evidence type="ECO:0000259" key="7">
    <source>
        <dbReference type="PROSITE" id="PS50863"/>
    </source>
</evidence>
<evidence type="ECO:0000313" key="9">
    <source>
        <dbReference type="Proteomes" id="UP001415857"/>
    </source>
</evidence>
<evidence type="ECO:0000313" key="8">
    <source>
        <dbReference type="EMBL" id="KAK9269747.1"/>
    </source>
</evidence>
<dbReference type="Pfam" id="PF02362">
    <property type="entry name" value="B3"/>
    <property type="match status" value="1"/>
</dbReference>
<dbReference type="AlphaFoldDB" id="A0AAP0NAQ6"/>
<keyword evidence="3" id="KW-0238">DNA-binding</keyword>
<evidence type="ECO:0000256" key="6">
    <source>
        <dbReference type="SAM" id="Phobius"/>
    </source>
</evidence>
<evidence type="ECO:0000256" key="4">
    <source>
        <dbReference type="ARBA" id="ARBA00023163"/>
    </source>
</evidence>
<reference evidence="8 9" key="1">
    <citation type="journal article" date="2024" name="Plant J.">
        <title>Genome sequences and population genomics reveal climatic adaptation and genomic divergence between two closely related sweetgum species.</title>
        <authorList>
            <person name="Xu W.Q."/>
            <person name="Ren C.Q."/>
            <person name="Zhang X.Y."/>
            <person name="Comes H.P."/>
            <person name="Liu X.H."/>
            <person name="Li Y.G."/>
            <person name="Kettle C.J."/>
            <person name="Jalonen R."/>
            <person name="Gaisberger H."/>
            <person name="Ma Y.Z."/>
            <person name="Qiu Y.X."/>
        </authorList>
    </citation>
    <scope>NUCLEOTIDE SEQUENCE [LARGE SCALE GENOMIC DNA]</scope>
    <source>
        <strain evidence="8">Hangzhou</strain>
    </source>
</reference>
<organism evidence="8 9">
    <name type="scientific">Liquidambar formosana</name>
    <name type="common">Formosan gum</name>
    <dbReference type="NCBI Taxonomy" id="63359"/>
    <lineage>
        <taxon>Eukaryota</taxon>
        <taxon>Viridiplantae</taxon>
        <taxon>Streptophyta</taxon>
        <taxon>Embryophyta</taxon>
        <taxon>Tracheophyta</taxon>
        <taxon>Spermatophyta</taxon>
        <taxon>Magnoliopsida</taxon>
        <taxon>eudicotyledons</taxon>
        <taxon>Gunneridae</taxon>
        <taxon>Pentapetalae</taxon>
        <taxon>Saxifragales</taxon>
        <taxon>Altingiaceae</taxon>
        <taxon>Liquidambar</taxon>
    </lineage>
</organism>
<keyword evidence="5" id="KW-0539">Nucleus</keyword>
<evidence type="ECO:0000256" key="3">
    <source>
        <dbReference type="ARBA" id="ARBA00023125"/>
    </source>
</evidence>
<dbReference type="PANTHER" id="PTHR46245">
    <property type="entry name" value="B3 DOMAIN-CONTAINING PROTEIN OS07G0563300"/>
    <property type="match status" value="1"/>
</dbReference>
<evidence type="ECO:0000256" key="1">
    <source>
        <dbReference type="ARBA" id="ARBA00004123"/>
    </source>
</evidence>
<keyword evidence="2" id="KW-0805">Transcription regulation</keyword>
<dbReference type="Gene3D" id="2.40.330.10">
    <property type="entry name" value="DNA-binding pseudobarrel domain"/>
    <property type="match status" value="1"/>
</dbReference>
<proteinExistence type="predicted"/>
<keyword evidence="4" id="KW-0804">Transcription</keyword>
<keyword evidence="9" id="KW-1185">Reference proteome</keyword>
<dbReference type="GO" id="GO:0005634">
    <property type="term" value="C:nucleus"/>
    <property type="evidence" value="ECO:0007669"/>
    <property type="project" value="UniProtKB-SubCell"/>
</dbReference>
<sequence length="418" mass="46768">MELLSNTVLIFNGRFHSFSINVNVYVCTYVSVILAPLGFPMFFSALLVFQIFNGFFARGEEVLPLQELGLGGLQERLEASERRFRPALPSMRMIFLVSERCIPSPWFLSCPFGSCHWIGWAYEAQGIEKCSAYEDGRFCEIFHSHSDGWRNCDSCGKASNQSSSSLWNATLAQLLQCSTEPVEVERFDETERVISGINHGADPVGPFGSAVPNALPCATNGQTRATETLSKSPAPLLQLGEKIYANSLNEADASFEAQIDKGKPQGAAHGRIQLHPQHCPEISDHELPQISRNSNSVVTPLFEKILSPTDTDHKLARLVIPKKCAEAYFPKISQQQGLRIKVLDTRGKEWVFHYRYWSNHNGKMYILEGLKDYMNLMQWKPGDKVIFYQIEPEGQLVMGLKKASSVPQHLEEPAPALG</sequence>
<dbReference type="GO" id="GO:0003677">
    <property type="term" value="F:DNA binding"/>
    <property type="evidence" value="ECO:0007669"/>
    <property type="project" value="UniProtKB-KW"/>
</dbReference>
<keyword evidence="6" id="KW-0812">Transmembrane</keyword>
<feature type="domain" description="TF-B3" evidence="7">
    <location>
        <begin position="303"/>
        <end position="404"/>
    </location>
</feature>
<dbReference type="Proteomes" id="UP001415857">
    <property type="component" value="Unassembled WGS sequence"/>
</dbReference>
<dbReference type="InterPro" id="IPR015300">
    <property type="entry name" value="DNA-bd_pseudobarrel_sf"/>
</dbReference>
<dbReference type="InterPro" id="IPR003340">
    <property type="entry name" value="B3_DNA-bd"/>
</dbReference>
<name>A0AAP0NAQ6_LIQFO</name>
<comment type="subcellular location">
    <subcellularLocation>
        <location evidence="1">Nucleus</location>
    </subcellularLocation>
</comment>
<keyword evidence="6" id="KW-0472">Membrane</keyword>
<evidence type="ECO:0000256" key="2">
    <source>
        <dbReference type="ARBA" id="ARBA00023015"/>
    </source>
</evidence>
<dbReference type="EMBL" id="JBBPBK010000015">
    <property type="protein sequence ID" value="KAK9269747.1"/>
    <property type="molecule type" value="Genomic_DNA"/>
</dbReference>
<dbReference type="PROSITE" id="PS50863">
    <property type="entry name" value="B3"/>
    <property type="match status" value="1"/>
</dbReference>